<dbReference type="GO" id="GO:0000112">
    <property type="term" value="C:nucleotide-excision repair factor 3 complex"/>
    <property type="evidence" value="ECO:0007669"/>
    <property type="project" value="TreeGrafter"/>
</dbReference>
<dbReference type="GO" id="GO:0043138">
    <property type="term" value="F:3'-5' DNA helicase activity"/>
    <property type="evidence" value="ECO:0007669"/>
    <property type="project" value="UniProtKB-EC"/>
</dbReference>
<keyword evidence="5" id="KW-0067">ATP-binding</keyword>
<protein>
    <recommendedName>
        <fullName evidence="8">DNA 3'-5' helicase</fullName>
        <ecNumber evidence="8">5.6.2.4</ecNumber>
    </recommendedName>
</protein>
<dbReference type="FunFam" id="3.40.50.300:FF:000077">
    <property type="entry name" value="Probable DNA repair helicase RAD25"/>
    <property type="match status" value="1"/>
</dbReference>
<accession>A0AAE0EQI7</accession>
<dbReference type="InterPro" id="IPR006935">
    <property type="entry name" value="Helicase/UvrB_N"/>
</dbReference>
<dbReference type="InterPro" id="IPR032438">
    <property type="entry name" value="ERCC3_RAD25_C"/>
</dbReference>
<dbReference type="Pfam" id="PF16203">
    <property type="entry name" value="ERCC3_RAD25_C"/>
    <property type="match status" value="1"/>
</dbReference>
<evidence type="ECO:0000256" key="9">
    <source>
        <dbReference type="ARBA" id="ARBA00048988"/>
    </source>
</evidence>
<comment type="similarity">
    <text evidence="1">Belongs to the helicase family. RAD25/XPB subfamily.</text>
</comment>
<evidence type="ECO:0000256" key="6">
    <source>
        <dbReference type="ARBA" id="ARBA00023235"/>
    </source>
</evidence>
<name>A0AAE0EQI7_9CHLO</name>
<sequence length="220" mass="24564">MFGNGRARSGIIVLPCGAGKSLTAVAAASRVRKSALVLCTNSVSVDQWKHQFRCWTNLEDNDISKFTFEDQECAKGLGGVTVSTYNMVAYTGRRSEASKKIIEMIQNREWGLLIMDEVHVVPANMFRKVIGIIKAHCKLGLTATLVREDGRISDLNFLIGPKLYEANWGDLSRDGHIAKVWCPMTKEFFAEYLKKENASRKQALSVMVRATSELECAVWI</sequence>
<dbReference type="EMBL" id="LGRX02034948">
    <property type="protein sequence ID" value="KAK3236604.1"/>
    <property type="molecule type" value="Genomic_DNA"/>
</dbReference>
<dbReference type="GO" id="GO:0097550">
    <property type="term" value="C:transcription preinitiation complex"/>
    <property type="evidence" value="ECO:0007669"/>
    <property type="project" value="TreeGrafter"/>
</dbReference>
<dbReference type="PANTHER" id="PTHR11274">
    <property type="entry name" value="RAD25/XP-B DNA REPAIR HELICASE"/>
    <property type="match status" value="1"/>
</dbReference>
<dbReference type="GO" id="GO:0003677">
    <property type="term" value="F:DNA binding"/>
    <property type="evidence" value="ECO:0007669"/>
    <property type="project" value="InterPro"/>
</dbReference>
<evidence type="ECO:0000313" key="12">
    <source>
        <dbReference type="Proteomes" id="UP001190700"/>
    </source>
</evidence>
<keyword evidence="6" id="KW-0413">Isomerase</keyword>
<evidence type="ECO:0000256" key="7">
    <source>
        <dbReference type="ARBA" id="ARBA00034617"/>
    </source>
</evidence>
<dbReference type="Pfam" id="PF04851">
    <property type="entry name" value="ResIII"/>
    <property type="match status" value="1"/>
</dbReference>
<feature type="domain" description="Helicase ATP-binding" evidence="10">
    <location>
        <begin position="1"/>
        <end position="163"/>
    </location>
</feature>
<dbReference type="GO" id="GO:0005524">
    <property type="term" value="F:ATP binding"/>
    <property type="evidence" value="ECO:0007669"/>
    <property type="project" value="UniProtKB-KW"/>
</dbReference>
<evidence type="ECO:0000256" key="2">
    <source>
        <dbReference type="ARBA" id="ARBA00022741"/>
    </source>
</evidence>
<dbReference type="Proteomes" id="UP001190700">
    <property type="component" value="Unassembled WGS sequence"/>
</dbReference>
<dbReference type="NCBIfam" id="TIGR00603">
    <property type="entry name" value="rad25"/>
    <property type="match status" value="1"/>
</dbReference>
<gene>
    <name evidence="11" type="ORF">CYMTET_53265</name>
</gene>
<evidence type="ECO:0000256" key="3">
    <source>
        <dbReference type="ARBA" id="ARBA00022801"/>
    </source>
</evidence>
<comment type="catalytic activity">
    <reaction evidence="7">
        <text>Couples ATP hydrolysis with the unwinding of duplex DNA by translocating in the 3'-5' direction.</text>
        <dbReference type="EC" id="5.6.2.4"/>
    </reaction>
</comment>
<evidence type="ECO:0000259" key="10">
    <source>
        <dbReference type="PROSITE" id="PS51192"/>
    </source>
</evidence>
<dbReference type="InterPro" id="IPR014001">
    <property type="entry name" value="Helicase_ATP-bd"/>
</dbReference>
<keyword evidence="4 11" id="KW-0347">Helicase</keyword>
<evidence type="ECO:0000256" key="4">
    <source>
        <dbReference type="ARBA" id="ARBA00022806"/>
    </source>
</evidence>
<dbReference type="GO" id="GO:0006367">
    <property type="term" value="P:transcription initiation at RNA polymerase II promoter"/>
    <property type="evidence" value="ECO:0007669"/>
    <property type="project" value="InterPro"/>
</dbReference>
<keyword evidence="2" id="KW-0547">Nucleotide-binding</keyword>
<evidence type="ECO:0000313" key="11">
    <source>
        <dbReference type="EMBL" id="KAK3236604.1"/>
    </source>
</evidence>
<dbReference type="SUPFAM" id="SSF52540">
    <property type="entry name" value="P-loop containing nucleoside triphosphate hydrolases"/>
    <property type="match status" value="1"/>
</dbReference>
<dbReference type="PROSITE" id="PS51192">
    <property type="entry name" value="HELICASE_ATP_BIND_1"/>
    <property type="match status" value="1"/>
</dbReference>
<evidence type="ECO:0000256" key="1">
    <source>
        <dbReference type="ARBA" id="ARBA00006637"/>
    </source>
</evidence>
<dbReference type="InterPro" id="IPR050615">
    <property type="entry name" value="ATP-dep_DNA_Helicase"/>
</dbReference>
<dbReference type="InterPro" id="IPR027417">
    <property type="entry name" value="P-loop_NTPase"/>
</dbReference>
<reference evidence="11 12" key="1">
    <citation type="journal article" date="2015" name="Genome Biol. Evol.">
        <title>Comparative Genomics of a Bacterivorous Green Alga Reveals Evolutionary Causalities and Consequences of Phago-Mixotrophic Mode of Nutrition.</title>
        <authorList>
            <person name="Burns J.A."/>
            <person name="Paasch A."/>
            <person name="Narechania A."/>
            <person name="Kim E."/>
        </authorList>
    </citation>
    <scope>NUCLEOTIDE SEQUENCE [LARGE SCALE GENOMIC DNA]</scope>
    <source>
        <strain evidence="11 12">PLY_AMNH</strain>
    </source>
</reference>
<evidence type="ECO:0000256" key="8">
    <source>
        <dbReference type="ARBA" id="ARBA00034808"/>
    </source>
</evidence>
<organism evidence="11 12">
    <name type="scientific">Cymbomonas tetramitiformis</name>
    <dbReference type="NCBI Taxonomy" id="36881"/>
    <lineage>
        <taxon>Eukaryota</taxon>
        <taxon>Viridiplantae</taxon>
        <taxon>Chlorophyta</taxon>
        <taxon>Pyramimonadophyceae</taxon>
        <taxon>Pyramimonadales</taxon>
        <taxon>Pyramimonadaceae</taxon>
        <taxon>Cymbomonas</taxon>
    </lineage>
</organism>
<dbReference type="PANTHER" id="PTHR11274:SF0">
    <property type="entry name" value="GENERAL TRANSCRIPTION AND DNA REPAIR FACTOR IIH HELICASE SUBUNIT XPB"/>
    <property type="match status" value="1"/>
</dbReference>
<dbReference type="AlphaFoldDB" id="A0AAE0EQI7"/>
<dbReference type="EC" id="5.6.2.4" evidence="8"/>
<proteinExistence type="inferred from homology"/>
<comment type="caution">
    <text evidence="11">The sequence shown here is derived from an EMBL/GenBank/DDBJ whole genome shotgun (WGS) entry which is preliminary data.</text>
</comment>
<dbReference type="GO" id="GO:0016787">
    <property type="term" value="F:hydrolase activity"/>
    <property type="evidence" value="ECO:0007669"/>
    <property type="project" value="UniProtKB-KW"/>
</dbReference>
<evidence type="ECO:0000256" key="5">
    <source>
        <dbReference type="ARBA" id="ARBA00022840"/>
    </source>
</evidence>
<comment type="catalytic activity">
    <reaction evidence="9">
        <text>ATP + H2O = ADP + phosphate + H(+)</text>
        <dbReference type="Rhea" id="RHEA:13065"/>
        <dbReference type="ChEBI" id="CHEBI:15377"/>
        <dbReference type="ChEBI" id="CHEBI:15378"/>
        <dbReference type="ChEBI" id="CHEBI:30616"/>
        <dbReference type="ChEBI" id="CHEBI:43474"/>
        <dbReference type="ChEBI" id="CHEBI:456216"/>
        <dbReference type="EC" id="5.6.2.4"/>
    </reaction>
</comment>
<dbReference type="SMART" id="SM00487">
    <property type="entry name" value="DEXDc"/>
    <property type="match status" value="1"/>
</dbReference>
<dbReference type="GO" id="GO:0005675">
    <property type="term" value="C:transcription factor TFIIH holo complex"/>
    <property type="evidence" value="ECO:0007669"/>
    <property type="project" value="TreeGrafter"/>
</dbReference>
<dbReference type="Gene3D" id="3.40.50.300">
    <property type="entry name" value="P-loop containing nucleotide triphosphate hydrolases"/>
    <property type="match status" value="1"/>
</dbReference>
<dbReference type="GO" id="GO:0006289">
    <property type="term" value="P:nucleotide-excision repair"/>
    <property type="evidence" value="ECO:0007669"/>
    <property type="project" value="InterPro"/>
</dbReference>
<keyword evidence="12" id="KW-1185">Reference proteome</keyword>
<dbReference type="CDD" id="cd18029">
    <property type="entry name" value="DEXHc_XPB"/>
    <property type="match status" value="1"/>
</dbReference>
<dbReference type="InterPro" id="IPR001161">
    <property type="entry name" value="XPB/Ssl2"/>
</dbReference>
<keyword evidence="3" id="KW-0378">Hydrolase</keyword>